<keyword evidence="3" id="KW-0862">Zinc</keyword>
<dbReference type="InterPro" id="IPR013149">
    <property type="entry name" value="ADH-like_C"/>
</dbReference>
<dbReference type="InterPro" id="IPR002328">
    <property type="entry name" value="ADH_Zn_CS"/>
</dbReference>
<feature type="domain" description="Enoyl reductase (ER)" evidence="6">
    <location>
        <begin position="10"/>
        <end position="356"/>
    </location>
</feature>
<dbReference type="EMBL" id="CAFBMH010000141">
    <property type="protein sequence ID" value="CAB4930981.1"/>
    <property type="molecule type" value="Genomic_DNA"/>
</dbReference>
<dbReference type="GO" id="GO:0046294">
    <property type="term" value="P:formaldehyde catabolic process"/>
    <property type="evidence" value="ECO:0007669"/>
    <property type="project" value="TreeGrafter"/>
</dbReference>
<dbReference type="SUPFAM" id="SSF50129">
    <property type="entry name" value="GroES-like"/>
    <property type="match status" value="2"/>
</dbReference>
<evidence type="ECO:0000256" key="1">
    <source>
        <dbReference type="ARBA" id="ARBA00001947"/>
    </source>
</evidence>
<dbReference type="SUPFAM" id="SSF51735">
    <property type="entry name" value="NAD(P)-binding Rossmann-fold domains"/>
    <property type="match status" value="1"/>
</dbReference>
<gene>
    <name evidence="7" type="ORF">UFOPK2754_02519</name>
    <name evidence="8" type="ORF">UFOPK3139_01832</name>
    <name evidence="9" type="ORF">UFOPK3543_02655</name>
    <name evidence="10" type="ORF">UFOPK3967_01304</name>
</gene>
<evidence type="ECO:0000313" key="8">
    <source>
        <dbReference type="EMBL" id="CAB4833553.1"/>
    </source>
</evidence>
<reference evidence="9" key="1">
    <citation type="submission" date="2020-05" db="EMBL/GenBank/DDBJ databases">
        <authorList>
            <person name="Chiriac C."/>
            <person name="Salcher M."/>
            <person name="Ghai R."/>
            <person name="Kavagutti S V."/>
        </authorList>
    </citation>
    <scope>NUCLEOTIDE SEQUENCE</scope>
</reference>
<dbReference type="InterPro" id="IPR036291">
    <property type="entry name" value="NAD(P)-bd_dom_sf"/>
</dbReference>
<dbReference type="InterPro" id="IPR013154">
    <property type="entry name" value="ADH-like_N"/>
</dbReference>
<dbReference type="InterPro" id="IPR011032">
    <property type="entry name" value="GroES-like_sf"/>
</dbReference>
<dbReference type="AlphaFoldDB" id="A0A6J7IJM1"/>
<dbReference type="PROSITE" id="PS00059">
    <property type="entry name" value="ADH_ZINC"/>
    <property type="match status" value="1"/>
</dbReference>
<dbReference type="PANTHER" id="PTHR43880">
    <property type="entry name" value="ALCOHOL DEHYDROGENASE"/>
    <property type="match status" value="1"/>
</dbReference>
<dbReference type="PANTHER" id="PTHR43880:SF12">
    <property type="entry name" value="ALCOHOL DEHYDROGENASE CLASS-3"/>
    <property type="match status" value="1"/>
</dbReference>
<evidence type="ECO:0000259" key="6">
    <source>
        <dbReference type="SMART" id="SM00829"/>
    </source>
</evidence>
<keyword evidence="5" id="KW-0520">NAD</keyword>
<proteinExistence type="predicted"/>
<dbReference type="FunFam" id="3.40.50.720:FF:000003">
    <property type="entry name" value="S-(hydroxymethyl)glutathione dehydrogenase"/>
    <property type="match status" value="1"/>
</dbReference>
<dbReference type="SMART" id="SM00829">
    <property type="entry name" value="PKS_ER"/>
    <property type="match status" value="1"/>
</dbReference>
<evidence type="ECO:0000313" key="7">
    <source>
        <dbReference type="EMBL" id="CAB4762652.1"/>
    </source>
</evidence>
<keyword evidence="4" id="KW-0560">Oxidoreductase</keyword>
<evidence type="ECO:0000313" key="10">
    <source>
        <dbReference type="EMBL" id="CAB4995603.1"/>
    </source>
</evidence>
<evidence type="ECO:0000256" key="2">
    <source>
        <dbReference type="ARBA" id="ARBA00022723"/>
    </source>
</evidence>
<dbReference type="GO" id="GO:0005829">
    <property type="term" value="C:cytosol"/>
    <property type="evidence" value="ECO:0007669"/>
    <property type="project" value="TreeGrafter"/>
</dbReference>
<keyword evidence="2" id="KW-0479">Metal-binding</keyword>
<evidence type="ECO:0000256" key="5">
    <source>
        <dbReference type="ARBA" id="ARBA00023027"/>
    </source>
</evidence>
<comment type="cofactor">
    <cofactor evidence="1">
        <name>Zn(2+)</name>
        <dbReference type="ChEBI" id="CHEBI:29105"/>
    </cofactor>
</comment>
<name>A0A6J7IJM1_9ZZZZ</name>
<dbReference type="CDD" id="cd08279">
    <property type="entry name" value="Zn_ADH_class_III"/>
    <property type="match status" value="1"/>
</dbReference>
<protein>
    <submittedName>
        <fullName evidence="9">Unannotated protein</fullName>
    </submittedName>
</protein>
<dbReference type="Gene3D" id="3.40.50.720">
    <property type="entry name" value="NAD(P)-binding Rossmann-like Domain"/>
    <property type="match status" value="1"/>
</dbReference>
<organism evidence="9">
    <name type="scientific">freshwater metagenome</name>
    <dbReference type="NCBI Taxonomy" id="449393"/>
    <lineage>
        <taxon>unclassified sequences</taxon>
        <taxon>metagenomes</taxon>
        <taxon>ecological metagenomes</taxon>
    </lineage>
</organism>
<evidence type="ECO:0000256" key="3">
    <source>
        <dbReference type="ARBA" id="ARBA00022833"/>
    </source>
</evidence>
<dbReference type="EMBL" id="CAFBOS010000070">
    <property type="protein sequence ID" value="CAB4995603.1"/>
    <property type="molecule type" value="Genomic_DNA"/>
</dbReference>
<dbReference type="Pfam" id="PF08240">
    <property type="entry name" value="ADH_N"/>
    <property type="match status" value="1"/>
</dbReference>
<dbReference type="EMBL" id="CAFABA010000078">
    <property type="protein sequence ID" value="CAB4833553.1"/>
    <property type="molecule type" value="Genomic_DNA"/>
</dbReference>
<dbReference type="GO" id="GO:0051903">
    <property type="term" value="F:S-(hydroxymethyl)glutathione dehydrogenase [NAD(P)+] activity"/>
    <property type="evidence" value="ECO:0007669"/>
    <property type="project" value="TreeGrafter"/>
</dbReference>
<evidence type="ECO:0000256" key="4">
    <source>
        <dbReference type="ARBA" id="ARBA00023002"/>
    </source>
</evidence>
<evidence type="ECO:0000313" key="9">
    <source>
        <dbReference type="EMBL" id="CAB4930981.1"/>
    </source>
</evidence>
<dbReference type="InterPro" id="IPR020843">
    <property type="entry name" value="ER"/>
</dbReference>
<sequence length="358" mass="38123">MRAAILRNTGDHDLEVRDDITLRPTGPGEVKVRITHSGVCHSDLSAMNGTIPQPPPAVLGHEGAGIVEEIGAGVTSVVPGDHVIIAWSPPCGKCKSCVDHKQPNLCFNIMMVMGGQFRQGDEIIGSMAGTGTFAEYTLVPEPAVVKIDNDIPLEVASLIGCGVMTGAGAAINTAKVSPGSSVIVYGAGGVGISAIQGARIAGAAEIVAVDMNINKLEEAKAFGATHSCTPDEVDSLKNSITGGMGFDYALECIGKPVTMRAAYDQTRRGGTTCIVGVGRMDEFVQFSAFELFFNEKILVGSYYGGTDVRSDFHMLLRLYRSGKLDLDRMITRRIKIDEINDAMRAMERGEVVRQVIEF</sequence>
<accession>A0A6J7IJM1</accession>
<dbReference type="GO" id="GO:0008270">
    <property type="term" value="F:zinc ion binding"/>
    <property type="evidence" value="ECO:0007669"/>
    <property type="project" value="InterPro"/>
</dbReference>
<dbReference type="Gene3D" id="3.90.180.10">
    <property type="entry name" value="Medium-chain alcohol dehydrogenases, catalytic domain"/>
    <property type="match status" value="1"/>
</dbReference>
<dbReference type="EMBL" id="CAEZYR010000116">
    <property type="protein sequence ID" value="CAB4762652.1"/>
    <property type="molecule type" value="Genomic_DNA"/>
</dbReference>
<dbReference type="Pfam" id="PF00107">
    <property type="entry name" value="ADH_zinc_N"/>
    <property type="match status" value="1"/>
</dbReference>